<evidence type="ECO:0000256" key="1">
    <source>
        <dbReference type="ARBA" id="ARBA00022679"/>
    </source>
</evidence>
<accession>A0A225UFE4</accession>
<gene>
    <name evidence="8" type="ORF">PHMEG_00039510</name>
</gene>
<dbReference type="Pfam" id="PF17917">
    <property type="entry name" value="RT_RNaseH"/>
    <property type="match status" value="1"/>
</dbReference>
<dbReference type="InterPro" id="IPR043502">
    <property type="entry name" value="DNA/RNA_pol_sf"/>
</dbReference>
<evidence type="ECO:0000256" key="6">
    <source>
        <dbReference type="ARBA" id="ARBA00022918"/>
    </source>
</evidence>
<dbReference type="InterPro" id="IPR050951">
    <property type="entry name" value="Retrovirus_Pol_polyprotein"/>
</dbReference>
<keyword evidence="3" id="KW-0540">Nuclease</keyword>
<evidence type="ECO:0000259" key="7">
    <source>
        <dbReference type="Pfam" id="PF17917"/>
    </source>
</evidence>
<name>A0A225UFE4_9STRA</name>
<evidence type="ECO:0000256" key="4">
    <source>
        <dbReference type="ARBA" id="ARBA00022759"/>
    </source>
</evidence>
<dbReference type="GO" id="GO:0004519">
    <property type="term" value="F:endonuclease activity"/>
    <property type="evidence" value="ECO:0007669"/>
    <property type="project" value="UniProtKB-KW"/>
</dbReference>
<keyword evidence="1" id="KW-0808">Transferase</keyword>
<evidence type="ECO:0000256" key="3">
    <source>
        <dbReference type="ARBA" id="ARBA00022722"/>
    </source>
</evidence>
<feature type="domain" description="Reverse transcriptase RNase H-like" evidence="7">
    <location>
        <begin position="36"/>
        <end position="137"/>
    </location>
</feature>
<evidence type="ECO:0000313" key="9">
    <source>
        <dbReference type="Proteomes" id="UP000198211"/>
    </source>
</evidence>
<keyword evidence="9" id="KW-1185">Reference proteome</keyword>
<dbReference type="EMBL" id="NBNE01019526">
    <property type="protein sequence ID" value="OWY91772.1"/>
    <property type="molecule type" value="Genomic_DNA"/>
</dbReference>
<evidence type="ECO:0000313" key="8">
    <source>
        <dbReference type="EMBL" id="OWY91772.1"/>
    </source>
</evidence>
<proteinExistence type="predicted"/>
<comment type="caution">
    <text evidence="8">The sequence shown here is derived from an EMBL/GenBank/DDBJ whole genome shotgun (WGS) entry which is preliminary data.</text>
</comment>
<dbReference type="GO" id="GO:0003964">
    <property type="term" value="F:RNA-directed DNA polymerase activity"/>
    <property type="evidence" value="ECO:0007669"/>
    <property type="project" value="UniProtKB-KW"/>
</dbReference>
<protein>
    <submittedName>
        <fullName evidence="8">Retroelement</fullName>
    </submittedName>
</protein>
<dbReference type="CDD" id="cd09274">
    <property type="entry name" value="RNase_HI_RT_Ty3"/>
    <property type="match status" value="1"/>
</dbReference>
<dbReference type="STRING" id="4795.A0A225UFE4"/>
<keyword evidence="6" id="KW-0695">RNA-directed DNA polymerase</keyword>
<dbReference type="PANTHER" id="PTHR37984:SF5">
    <property type="entry name" value="PROTEIN NYNRIN-LIKE"/>
    <property type="match status" value="1"/>
</dbReference>
<dbReference type="OrthoDB" id="111931at2759"/>
<keyword evidence="2" id="KW-0548">Nucleotidyltransferase</keyword>
<organism evidence="8 9">
    <name type="scientific">Phytophthora megakarya</name>
    <dbReference type="NCBI Taxonomy" id="4795"/>
    <lineage>
        <taxon>Eukaryota</taxon>
        <taxon>Sar</taxon>
        <taxon>Stramenopiles</taxon>
        <taxon>Oomycota</taxon>
        <taxon>Peronosporomycetes</taxon>
        <taxon>Peronosporales</taxon>
        <taxon>Peronosporaceae</taxon>
        <taxon>Phytophthora</taxon>
    </lineage>
</organism>
<keyword evidence="4" id="KW-0255">Endonuclease</keyword>
<feature type="non-terminal residue" evidence="8">
    <location>
        <position position="199"/>
    </location>
</feature>
<sequence>MLKSKEHSLMWTTTLRHPFDQLKCQIGQTPVLAIADFTKGFFVRMDASDFAMEGDKNGEAVERPVAFAGRKFKAAEGNYSIREIELLAILFALRTWHVYLLDRPFVVDTNHKSLETVFKQKTISRRIARWYDELAEYRFELRYIEGNRNEVADGISRRPDFMTTHSGYDVTLAAIATRSHLKQLTGMKKTARLQFFFDC</sequence>
<dbReference type="PANTHER" id="PTHR37984">
    <property type="entry name" value="PROTEIN CBG26694"/>
    <property type="match status" value="1"/>
</dbReference>
<dbReference type="Proteomes" id="UP000198211">
    <property type="component" value="Unassembled WGS sequence"/>
</dbReference>
<keyword evidence="5" id="KW-0378">Hydrolase</keyword>
<dbReference type="SUPFAM" id="SSF56672">
    <property type="entry name" value="DNA/RNA polymerases"/>
    <property type="match status" value="1"/>
</dbReference>
<reference evidence="9" key="1">
    <citation type="submission" date="2017-03" db="EMBL/GenBank/DDBJ databases">
        <title>Phytopthora megakarya and P. palmivora, two closely related causual agents of cacao black pod achieved similar genome size and gene model numbers by different mechanisms.</title>
        <authorList>
            <person name="Ali S."/>
            <person name="Shao J."/>
            <person name="Larry D.J."/>
            <person name="Kronmiller B."/>
            <person name="Shen D."/>
            <person name="Strem M.D."/>
            <person name="Melnick R.L."/>
            <person name="Guiltinan M.J."/>
            <person name="Tyler B.M."/>
            <person name="Meinhardt L.W."/>
            <person name="Bailey B.A."/>
        </authorList>
    </citation>
    <scope>NUCLEOTIDE SEQUENCE [LARGE SCALE GENOMIC DNA]</scope>
    <source>
        <strain evidence="9">zdho120</strain>
    </source>
</reference>
<dbReference type="InterPro" id="IPR041373">
    <property type="entry name" value="RT_RNaseH"/>
</dbReference>
<evidence type="ECO:0000256" key="5">
    <source>
        <dbReference type="ARBA" id="ARBA00022801"/>
    </source>
</evidence>
<evidence type="ECO:0000256" key="2">
    <source>
        <dbReference type="ARBA" id="ARBA00022695"/>
    </source>
</evidence>
<dbReference type="AlphaFoldDB" id="A0A225UFE4"/>
<dbReference type="GO" id="GO:0016787">
    <property type="term" value="F:hydrolase activity"/>
    <property type="evidence" value="ECO:0007669"/>
    <property type="project" value="UniProtKB-KW"/>
</dbReference>